<accession>A0A5C6ALY7</accession>
<evidence type="ECO:0000313" key="2">
    <source>
        <dbReference type="Proteomes" id="UP000317421"/>
    </source>
</evidence>
<dbReference type="OrthoDB" id="282419at2"/>
<reference evidence="1 2" key="1">
    <citation type="submission" date="2019-02" db="EMBL/GenBank/DDBJ databases">
        <title>Deep-cultivation of Planctomycetes and their phenomic and genomic characterization uncovers novel biology.</title>
        <authorList>
            <person name="Wiegand S."/>
            <person name="Jogler M."/>
            <person name="Boedeker C."/>
            <person name="Pinto D."/>
            <person name="Vollmers J."/>
            <person name="Rivas-Marin E."/>
            <person name="Kohn T."/>
            <person name="Peeters S.H."/>
            <person name="Heuer A."/>
            <person name="Rast P."/>
            <person name="Oberbeckmann S."/>
            <person name="Bunk B."/>
            <person name="Jeske O."/>
            <person name="Meyerdierks A."/>
            <person name="Storesund J.E."/>
            <person name="Kallscheuer N."/>
            <person name="Luecker S."/>
            <person name="Lage O.M."/>
            <person name="Pohl T."/>
            <person name="Merkel B.J."/>
            <person name="Hornburger P."/>
            <person name="Mueller R.-W."/>
            <person name="Bruemmer F."/>
            <person name="Labrenz M."/>
            <person name="Spormann A.M."/>
            <person name="Op Den Camp H."/>
            <person name="Overmann J."/>
            <person name="Amann R."/>
            <person name="Jetten M.S.M."/>
            <person name="Mascher T."/>
            <person name="Medema M.H."/>
            <person name="Devos D.P."/>
            <person name="Kaster A.-K."/>
            <person name="Ovreas L."/>
            <person name="Rohde M."/>
            <person name="Galperin M.Y."/>
            <person name="Jogler C."/>
        </authorList>
    </citation>
    <scope>NUCLEOTIDE SEQUENCE [LARGE SCALE GENOMIC DNA]</scope>
    <source>
        <strain evidence="1 2">Pla108</strain>
    </source>
</reference>
<sequence length="151" mass="16325">MTLTTDTIVHGSGEKMSEAKPTAKKLLTSFDPSNPEGRGGGFVVPVVENGRVYFFDLKSRRVVEYAMMVFVGRQISANDLFAKLVDTGRQIPDVEETMAVLSRYVLELSNYKVGNVVSIKVSESGNGAFQLVKLADTPSAASRTIGCGDQD</sequence>
<gene>
    <name evidence="1" type="ORF">Pla108_13820</name>
</gene>
<protein>
    <submittedName>
        <fullName evidence="1">Uncharacterized protein</fullName>
    </submittedName>
</protein>
<dbReference type="AlphaFoldDB" id="A0A5C6ALY7"/>
<dbReference type="Proteomes" id="UP000317421">
    <property type="component" value="Unassembled WGS sequence"/>
</dbReference>
<organism evidence="1 2">
    <name type="scientific">Botrimarina colliarenosi</name>
    <dbReference type="NCBI Taxonomy" id="2528001"/>
    <lineage>
        <taxon>Bacteria</taxon>
        <taxon>Pseudomonadati</taxon>
        <taxon>Planctomycetota</taxon>
        <taxon>Planctomycetia</taxon>
        <taxon>Pirellulales</taxon>
        <taxon>Lacipirellulaceae</taxon>
        <taxon>Botrimarina</taxon>
    </lineage>
</organism>
<dbReference type="RefSeq" id="WP_146444105.1">
    <property type="nucleotide sequence ID" value="NZ_SJPR01000001.1"/>
</dbReference>
<evidence type="ECO:0000313" key="1">
    <source>
        <dbReference type="EMBL" id="TWU00431.1"/>
    </source>
</evidence>
<name>A0A5C6ALY7_9BACT</name>
<proteinExistence type="predicted"/>
<comment type="caution">
    <text evidence="1">The sequence shown here is derived from an EMBL/GenBank/DDBJ whole genome shotgun (WGS) entry which is preliminary data.</text>
</comment>
<keyword evidence="2" id="KW-1185">Reference proteome</keyword>
<dbReference type="EMBL" id="SJPR01000001">
    <property type="protein sequence ID" value="TWU00431.1"/>
    <property type="molecule type" value="Genomic_DNA"/>
</dbReference>